<keyword evidence="3" id="KW-0808">Transferase</keyword>
<evidence type="ECO:0000259" key="6">
    <source>
        <dbReference type="PROSITE" id="PS50075"/>
    </source>
</evidence>
<dbReference type="InterPro" id="IPR014030">
    <property type="entry name" value="Ketoacyl_synth_N"/>
</dbReference>
<feature type="active site" description="Proton acceptor; for dehydratase activity" evidence="5">
    <location>
        <position position="889"/>
    </location>
</feature>
<dbReference type="Gene3D" id="3.40.50.720">
    <property type="entry name" value="NAD(P)-binding Rossmann-like Domain"/>
    <property type="match status" value="1"/>
</dbReference>
<dbReference type="InterPro" id="IPR001227">
    <property type="entry name" value="Ac_transferase_dom_sf"/>
</dbReference>
<dbReference type="InterPro" id="IPR036291">
    <property type="entry name" value="NAD(P)-bd_dom_sf"/>
</dbReference>
<evidence type="ECO:0000256" key="1">
    <source>
        <dbReference type="ARBA" id="ARBA00022450"/>
    </source>
</evidence>
<dbReference type="Pfam" id="PF22953">
    <property type="entry name" value="SpnB_Rossmann"/>
    <property type="match status" value="1"/>
</dbReference>
<feature type="domain" description="PKS/mFAS DH" evidence="8">
    <location>
        <begin position="854"/>
        <end position="1117"/>
    </location>
</feature>
<dbReference type="Pfam" id="PF02801">
    <property type="entry name" value="Ketoacyl-synt_C"/>
    <property type="match status" value="1"/>
</dbReference>
<dbReference type="InterPro" id="IPR036736">
    <property type="entry name" value="ACP-like_sf"/>
</dbReference>
<evidence type="ECO:0000313" key="10">
    <source>
        <dbReference type="Proteomes" id="UP000622245"/>
    </source>
</evidence>
<feature type="domain" description="Carrier" evidence="6">
    <location>
        <begin position="1574"/>
        <end position="1649"/>
    </location>
</feature>
<evidence type="ECO:0000256" key="2">
    <source>
        <dbReference type="ARBA" id="ARBA00022553"/>
    </source>
</evidence>
<dbReference type="Gene3D" id="3.40.47.10">
    <property type="match status" value="1"/>
</dbReference>
<dbReference type="SMART" id="SM00822">
    <property type="entry name" value="PKS_KR"/>
    <property type="match status" value="1"/>
</dbReference>
<evidence type="ECO:0000313" key="9">
    <source>
        <dbReference type="EMBL" id="MBM0279300.1"/>
    </source>
</evidence>
<dbReference type="InterPro" id="IPR032821">
    <property type="entry name" value="PKS_assoc"/>
</dbReference>
<dbReference type="Gene3D" id="1.10.1200.10">
    <property type="entry name" value="ACP-like"/>
    <property type="match status" value="1"/>
</dbReference>
<dbReference type="InterPro" id="IPR009081">
    <property type="entry name" value="PP-bd_ACP"/>
</dbReference>
<dbReference type="InterPro" id="IPR020807">
    <property type="entry name" value="PKS_DH"/>
</dbReference>
<comment type="caution">
    <text evidence="9">The sequence shown here is derived from an EMBL/GenBank/DDBJ whole genome shotgun (WGS) entry which is preliminary data.</text>
</comment>
<sequence>MACRYPGGVSTPEELWRLVREGGEVRGPFPPDRGWNPDRAARSYVQQGGFLAGAADFDAGFFGISPREATAMDPQQRLLLETSWEALERAGIDPRSLRGSQTGVFVGASPQGYGSAAVAVPAEVEGYQLTGSATSVFSGRVSYVLGLQGPALTVDTACSSSLVALHLAGQALRRGECDLALAGGVAVMATPDVFVEFSRQRGLAADGRCKSFAEAADGTGWSEGVGWLVLERLSDARRHGHPVLAVVRGSAVNSDGASNGLTAPSGPAQERVIAAALVDAGLSPADVDVVEAHGTGTRLGDPIEAGALIAAYGQQRDRPLWLGSVKSNVGHTQAAAGVAGVMKVVLALQHGVLPRTVHVDRPSSAVDWSAGAVRLLTDEVPWVAGARRAGVSAFGMSGTNAHVIVEAAPAPASASVTAPASASVTASVTAPASASVTASASASSLSPVAMPVAGTASSLSGTPAASSSSPGLAGGPVVPWVVSAASPEALADQVRAISGLRSASFSGSGLRPVDVAFTLAVGRAALPWRSVVGEDLPVQAGDGRVVFVFPGQGSQWTGMGLELWDSSPVFAASMQACAEALRPYTGWSLREVLAGPLDRVDVVQPALFAVMVSLAALWRSYGVQPSAVVGHSQGEIAAAYVAGALSLDDAARVVALRSRALRAIAGRGGMVSVPLAGVDPGDLSVAALNGADSTILSGDVDAVDRFLAAEPRARRIAVDYASHSPHADAVRDEILTALGGIQPRSSDVPFHSTVTGGLLDTAGLDAGYWFRNLRETVRYADAVAGMGTLVEVSPHPILARELGTLRRDDGGPQRILDSVARAWARGVHVDWPAVFAGRDAQRVVLPTYPFQRRRYWLDGTLPGWLGEPVSWAQGTVFEGRVAGDWLVDHAVDGTALVPGTGLLEMVLRAGGQVEELTLHAPLHPPATVQMIVGVPEDSGRRSVSVHSRSGREWTLHASGTLLPDDAPVPATDDAPWPPADAEPVDVRHILDRLADTGLSYGPAFQGLRAVWRHGDDILAEVTLPDGLDGHHFGLHPALLDAATHAAAVTGVTAGDPARVPFTFTGVRLHATGATAVRVRLRHTPSGAVSLVLHDRTGAPVATVDSLVSRPLTALPTDALFRVTWSPPTAAATPGDRAVVGPDPLALAGGAPAHADLAALSRAVARGASVRSYVLATCLSDASGSARSARSAVHRVLDLTQAFLTDPALTASRLVIVTRDAVATDPDADVTDLAHAAVWGLVRSAQSEHPDRFLLVDVDDTPQSHRALPDLLTTSEPQLAIRAGAPLVPRLVRAATPRQRWDALDRAGTVLVTGGTGALGALVARHLVVAHGVRHLLLASRRGGGADLAAELGALGANVTVVACDIGEREETARLLARVPAGHPLTAVIHLAGVLEDGLLETMTAAQVDRVARPKIDGAVHLHELTRDDKLTAFVLFSAAAGVLGRPGQANYAAANAFLDALAQHRRAQGLPAVAVAWGLWAGGGGMAGHLTDADLARVRRAGVRALSPAQGLALLDAALAMTAPAVVAARLDLAALPEPGASALLRGLGEPRARAVPRAADAPPVARGTPHTPASLLDLVREHAAMVLGHGSADAVPETHGFLEIGFDSLTAVELRNRLSTVTGRRLPATLVFDHPTPQRLAAHLATVLAPVAPRPVSAPAPARPEPAVLDDATADEVFAFIDEQFGRTTAQEGGTR</sequence>
<dbReference type="InterPro" id="IPR055123">
    <property type="entry name" value="SpnB-like_Rossmann"/>
</dbReference>
<organism evidence="9 10">
    <name type="scientific">Micromonospora tarensis</name>
    <dbReference type="NCBI Taxonomy" id="2806100"/>
    <lineage>
        <taxon>Bacteria</taxon>
        <taxon>Bacillati</taxon>
        <taxon>Actinomycetota</taxon>
        <taxon>Actinomycetes</taxon>
        <taxon>Micromonosporales</taxon>
        <taxon>Micromonosporaceae</taxon>
        <taxon>Micromonospora</taxon>
    </lineage>
</organism>
<dbReference type="InterPro" id="IPR057326">
    <property type="entry name" value="KR_dom"/>
</dbReference>
<dbReference type="SUPFAM" id="SSF52151">
    <property type="entry name" value="FabD/lysophospholipase-like"/>
    <property type="match status" value="1"/>
</dbReference>
<dbReference type="Pfam" id="PF08659">
    <property type="entry name" value="KR"/>
    <property type="match status" value="1"/>
</dbReference>
<keyword evidence="10" id="KW-1185">Reference proteome</keyword>
<dbReference type="EMBL" id="JAEVHL010000264">
    <property type="protein sequence ID" value="MBM0279300.1"/>
    <property type="molecule type" value="Genomic_DNA"/>
</dbReference>
<dbReference type="Pfam" id="PF00698">
    <property type="entry name" value="Acyl_transf_1"/>
    <property type="match status" value="1"/>
</dbReference>
<keyword evidence="4" id="KW-0012">Acyltransferase</keyword>
<reference evidence="9 10" key="1">
    <citation type="submission" date="2021-01" db="EMBL/GenBank/DDBJ databases">
        <title>Draft genome sequence of Micromonospora sp. strain STR1s_6.</title>
        <authorList>
            <person name="Karlyshev A."/>
            <person name="Jawad R."/>
        </authorList>
    </citation>
    <scope>NUCLEOTIDE SEQUENCE [LARGE SCALE GENOMIC DNA]</scope>
    <source>
        <strain evidence="9 10">STR1S-6</strain>
    </source>
</reference>
<dbReference type="PANTHER" id="PTHR43775:SF51">
    <property type="entry name" value="INACTIVE PHENOLPHTHIOCEROL SYNTHESIS POLYKETIDE SYNTHASE TYPE I PKS1-RELATED"/>
    <property type="match status" value="1"/>
</dbReference>
<dbReference type="InterPro" id="IPR014043">
    <property type="entry name" value="Acyl_transferase_dom"/>
</dbReference>
<dbReference type="RefSeq" id="WP_203151600.1">
    <property type="nucleotide sequence ID" value="NZ_JAEVHL010000264.1"/>
</dbReference>
<protein>
    <submittedName>
        <fullName evidence="9">SDR family NAD(P)-dependent oxidoreductase</fullName>
    </submittedName>
</protein>
<dbReference type="Pfam" id="PF00550">
    <property type="entry name" value="PP-binding"/>
    <property type="match status" value="1"/>
</dbReference>
<dbReference type="PROSITE" id="PS00012">
    <property type="entry name" value="PHOSPHOPANTETHEINE"/>
    <property type="match status" value="1"/>
</dbReference>
<dbReference type="InterPro" id="IPR013968">
    <property type="entry name" value="PKS_KR"/>
</dbReference>
<dbReference type="SUPFAM" id="SSF47336">
    <property type="entry name" value="ACP-like"/>
    <property type="match status" value="1"/>
</dbReference>
<feature type="region of interest" description="N-terminal hotdog fold" evidence="5">
    <location>
        <begin position="854"/>
        <end position="968"/>
    </location>
</feature>
<dbReference type="Pfam" id="PF00109">
    <property type="entry name" value="ketoacyl-synt"/>
    <property type="match status" value="1"/>
</dbReference>
<dbReference type="SMART" id="SM00823">
    <property type="entry name" value="PKS_PP"/>
    <property type="match status" value="1"/>
</dbReference>
<dbReference type="InterPro" id="IPR049552">
    <property type="entry name" value="PKS_DH_N"/>
</dbReference>
<dbReference type="SMART" id="SM01294">
    <property type="entry name" value="PKS_PP_betabranch"/>
    <property type="match status" value="1"/>
</dbReference>
<dbReference type="Pfam" id="PF21089">
    <property type="entry name" value="PKS_DH_N"/>
    <property type="match status" value="1"/>
</dbReference>
<dbReference type="Pfam" id="PF14765">
    <property type="entry name" value="PS-DH"/>
    <property type="match status" value="1"/>
</dbReference>
<dbReference type="InterPro" id="IPR049551">
    <property type="entry name" value="PKS_DH_C"/>
</dbReference>
<dbReference type="Gene3D" id="3.30.70.3290">
    <property type="match status" value="1"/>
</dbReference>
<dbReference type="PROSITE" id="PS50075">
    <property type="entry name" value="CARRIER"/>
    <property type="match status" value="1"/>
</dbReference>
<dbReference type="Pfam" id="PF16197">
    <property type="entry name" value="KAsynt_C_assoc"/>
    <property type="match status" value="1"/>
</dbReference>
<dbReference type="Gene3D" id="3.10.129.110">
    <property type="entry name" value="Polyketide synthase dehydratase"/>
    <property type="match status" value="1"/>
</dbReference>
<dbReference type="SMART" id="SM00825">
    <property type="entry name" value="PKS_KS"/>
    <property type="match status" value="1"/>
</dbReference>
<feature type="active site" description="Proton donor; for dehydratase activity" evidence="5">
    <location>
        <position position="1040"/>
    </location>
</feature>
<gene>
    <name evidence="9" type="ORF">JM949_30685</name>
</gene>
<dbReference type="SMART" id="SM00827">
    <property type="entry name" value="PKS_AT"/>
    <property type="match status" value="1"/>
</dbReference>
<dbReference type="InterPro" id="IPR020841">
    <property type="entry name" value="PKS_Beta-ketoAc_synthase_dom"/>
</dbReference>
<dbReference type="Proteomes" id="UP000622245">
    <property type="component" value="Unassembled WGS sequence"/>
</dbReference>
<name>A0ABS1YPD2_9ACTN</name>
<dbReference type="SUPFAM" id="SSF51735">
    <property type="entry name" value="NAD(P)-binding Rossmann-fold domains"/>
    <property type="match status" value="2"/>
</dbReference>
<dbReference type="CDD" id="cd00833">
    <property type="entry name" value="PKS"/>
    <property type="match status" value="1"/>
</dbReference>
<evidence type="ECO:0000259" key="8">
    <source>
        <dbReference type="PROSITE" id="PS52019"/>
    </source>
</evidence>
<keyword evidence="2" id="KW-0597">Phosphoprotein</keyword>
<evidence type="ECO:0000259" key="7">
    <source>
        <dbReference type="PROSITE" id="PS52004"/>
    </source>
</evidence>
<dbReference type="InterPro" id="IPR049900">
    <property type="entry name" value="PKS_mFAS_DH"/>
</dbReference>
<dbReference type="PANTHER" id="PTHR43775">
    <property type="entry name" value="FATTY ACID SYNTHASE"/>
    <property type="match status" value="1"/>
</dbReference>
<evidence type="ECO:0000256" key="4">
    <source>
        <dbReference type="ARBA" id="ARBA00023315"/>
    </source>
</evidence>
<keyword evidence="1" id="KW-0596">Phosphopantetheine</keyword>
<dbReference type="InterPro" id="IPR006162">
    <property type="entry name" value="Ppantetheine_attach_site"/>
</dbReference>
<dbReference type="InterPro" id="IPR014031">
    <property type="entry name" value="Ketoacyl_synth_C"/>
</dbReference>
<dbReference type="InterPro" id="IPR050091">
    <property type="entry name" value="PKS_NRPS_Biosynth_Enz"/>
</dbReference>
<accession>A0ABS1YPD2</accession>
<dbReference type="PROSITE" id="PS00606">
    <property type="entry name" value="KS3_1"/>
    <property type="match status" value="1"/>
</dbReference>
<dbReference type="SMART" id="SM00826">
    <property type="entry name" value="PKS_DH"/>
    <property type="match status" value="1"/>
</dbReference>
<dbReference type="PROSITE" id="PS52004">
    <property type="entry name" value="KS3_2"/>
    <property type="match status" value="1"/>
</dbReference>
<dbReference type="SUPFAM" id="SSF53901">
    <property type="entry name" value="Thiolase-like"/>
    <property type="match status" value="1"/>
</dbReference>
<dbReference type="InterPro" id="IPR016036">
    <property type="entry name" value="Malonyl_transacylase_ACP-bd"/>
</dbReference>
<dbReference type="InterPro" id="IPR016035">
    <property type="entry name" value="Acyl_Trfase/lysoPLipase"/>
</dbReference>
<proteinExistence type="predicted"/>
<dbReference type="SUPFAM" id="SSF55048">
    <property type="entry name" value="Probable ACP-binding domain of malonyl-CoA ACP transacylase"/>
    <property type="match status" value="1"/>
</dbReference>
<feature type="region of interest" description="C-terminal hotdog fold" evidence="5">
    <location>
        <begin position="981"/>
        <end position="1117"/>
    </location>
</feature>
<evidence type="ECO:0000256" key="5">
    <source>
        <dbReference type="PROSITE-ProRule" id="PRU01363"/>
    </source>
</evidence>
<evidence type="ECO:0000256" key="3">
    <source>
        <dbReference type="ARBA" id="ARBA00022679"/>
    </source>
</evidence>
<dbReference type="InterPro" id="IPR020806">
    <property type="entry name" value="PKS_PP-bd"/>
</dbReference>
<dbReference type="InterPro" id="IPR016039">
    <property type="entry name" value="Thiolase-like"/>
</dbReference>
<feature type="domain" description="Ketosynthase family 3 (KS3)" evidence="7">
    <location>
        <begin position="1"/>
        <end position="407"/>
    </location>
</feature>
<dbReference type="Gene3D" id="3.40.366.10">
    <property type="entry name" value="Malonyl-Coenzyme A Acyl Carrier Protein, domain 2"/>
    <property type="match status" value="1"/>
</dbReference>
<dbReference type="CDD" id="cd08956">
    <property type="entry name" value="KR_3_FAS_SDR_x"/>
    <property type="match status" value="1"/>
</dbReference>
<dbReference type="InterPro" id="IPR018201">
    <property type="entry name" value="Ketoacyl_synth_AS"/>
</dbReference>
<dbReference type="PROSITE" id="PS52019">
    <property type="entry name" value="PKS_MFAS_DH"/>
    <property type="match status" value="1"/>
</dbReference>
<dbReference type="InterPro" id="IPR042104">
    <property type="entry name" value="PKS_dehydratase_sf"/>
</dbReference>